<name>A0A060S781_PYCCI</name>
<organism evidence="2 3">
    <name type="scientific">Pycnoporus cinnabarinus</name>
    <name type="common">Cinnabar-red polypore</name>
    <name type="synonym">Trametes cinnabarina</name>
    <dbReference type="NCBI Taxonomy" id="5643"/>
    <lineage>
        <taxon>Eukaryota</taxon>
        <taxon>Fungi</taxon>
        <taxon>Dikarya</taxon>
        <taxon>Basidiomycota</taxon>
        <taxon>Agaricomycotina</taxon>
        <taxon>Agaricomycetes</taxon>
        <taxon>Polyporales</taxon>
        <taxon>Polyporaceae</taxon>
        <taxon>Trametes</taxon>
    </lineage>
</organism>
<dbReference type="Pfam" id="PF20414">
    <property type="entry name" value="DUF6698"/>
    <property type="match status" value="1"/>
</dbReference>
<feature type="region of interest" description="Disordered" evidence="1">
    <location>
        <begin position="57"/>
        <end position="81"/>
    </location>
</feature>
<sequence length="1408" mass="159262">MKQLLGRDDFDPADIARTDFKRLDGQLAAGICHDAPWSDEREGWRTASVTIGVPTNRRATQASRREATASARRVTRHEPAADTPAAHAIPGYHFTVPGFHHKSICAEIKKTFSSDPAARDFVYDPYLVERQLPDTTETERVYGELYNSPSFVQEDIRLQNSPREPGCDLPRAIAAIMLWSDATVVSQFGNQKAWPAYMYFGNQSKYARARPTARAAHHIAYFTVVSVFGVTQINGMLIYLPRQLPDEVQDFVRAQTGGKSASAPLLTHCRRELFHAQWECLLDEEFLHAYEHGIVIDCMDGVRRRIYPRIFTYSADYLEKMLIATLRDKGRCPCPHCLINFDAIENMGTSDDSENRSRNIRGTVAEQDARVQEARNIIYNEGYVVNSDHVENLLREQSLVPTRNAFSRLERFGFNIRDALVVDQLHEFELGVWKALFSHLVRILETVGTDVVNELNQRFRQVPTFAWTTIRKFADNVCDMKRLAARDFEDILQCIIPCFEGLLPEAHNNTILTLLFISAYWHALAKMRMHTDTSVKLLHDTMAVLGYELRHFAAVTCAAFPDTRETVAEYDTRKRAEARRTARGPPAVHSGGDPVPFNGRRLRHFNLKTVKLHFLGYYAPTVKKSGTTDSYTTQTGEHEHRRMKSRWERTNHVNAEGQVVNIDARESRMHSMAHELAEHGLDIPGIASPLSGDPDASPVPIPPEMHHHIGDTEKNHIELRDWQTDHPVDAVLDDFVYELKEHLRERLRELFPSLDDPDIPVILRHDRIYRHATAHVNYTTYDLQRDQDILHPAVGKCDIMIHTPGVHLVDESELYPWTYARVLGIYHAIVLPPGETCPQRVEFLHVRWLEHDCTWTSGPDIRRMERIRFVPWTPTSSGAFGFVDPSHILRSCHLIPAFHYGRTSEYLPPQSCYQEAGGEWKYFYVNRFADRDIFVRYLGCGPGHLEARARSVERIVPDGFNPNVLVNMDHVPGWADEAEDGDQLEGEDGDVPERPDDEDRRRRSLPFPSQYPLSASIHSSNFFAMAIGTARTHSERDSSGSEDEHAPTSKRPLTRKARTPREAALIAAGSAVGLMGDLFRDFQSILDAGIHLNDHSPSTALTYRERKYQELFRYIQGIVLWVVEEITQRGPKGTLLVARDLEIGRMAVRSADIHGIKKAILTWNQYVPVIQPDAKSTRGFNHPECGRLLCPVTYDWSDPELRRALQNGSRRYPTGGRDWPVVLWKDERVDSDNLSVGFLRNRRLVMAGRHSLLGPRAAQQAIPGKLPARKPKAKIHRIRSITVGFIAYTAVLVHLSLNSQESFGDGATAGTFPYEEFYQSLVRYVEDTMTSDESGDLLTWWTSEIFGQLEDDYATEDEGTSGRPLSVMARMRAQAAARVAATEAAEALNSLSAASSPSAPASAQAAGV</sequence>
<dbReference type="EMBL" id="CCBP010000010">
    <property type="protein sequence ID" value="CDO68243.1"/>
    <property type="molecule type" value="Genomic_DNA"/>
</dbReference>
<gene>
    <name evidence="2" type="ORF">BN946_scf184842.g6</name>
</gene>
<protein>
    <submittedName>
        <fullName evidence="2">Uncharacterized protein</fullName>
    </submittedName>
</protein>
<feature type="compositionally biased region" description="Acidic residues" evidence="1">
    <location>
        <begin position="976"/>
        <end position="990"/>
    </location>
</feature>
<feature type="compositionally biased region" description="Basic and acidic residues" evidence="1">
    <location>
        <begin position="1032"/>
        <end position="1047"/>
    </location>
</feature>
<dbReference type="Proteomes" id="UP000029665">
    <property type="component" value="Unassembled WGS sequence"/>
</dbReference>
<feature type="compositionally biased region" description="Basic and acidic residues" evidence="1">
    <location>
        <begin position="991"/>
        <end position="1001"/>
    </location>
</feature>
<accession>A0A060S781</accession>
<dbReference type="InterPro" id="IPR041078">
    <property type="entry name" value="Plavaka"/>
</dbReference>
<dbReference type="Pfam" id="PF18759">
    <property type="entry name" value="Plavaka"/>
    <property type="match status" value="2"/>
</dbReference>
<evidence type="ECO:0000313" key="2">
    <source>
        <dbReference type="EMBL" id="CDO68243.1"/>
    </source>
</evidence>
<dbReference type="OrthoDB" id="2687259at2759"/>
<dbReference type="STRING" id="5643.A0A060S781"/>
<dbReference type="HOGENOM" id="CLU_002498_8_0_1"/>
<feature type="region of interest" description="Disordered" evidence="1">
    <location>
        <begin position="571"/>
        <end position="595"/>
    </location>
</feature>
<reference evidence="2" key="1">
    <citation type="submission" date="2014-01" db="EMBL/GenBank/DDBJ databases">
        <title>The genome of the white-rot fungus Pycnoporus cinnabarinus: a basidiomycete model with a versatile arsenal for lignocellulosic biomass breakdown.</title>
        <authorList>
            <person name="Levasseur A."/>
            <person name="Lomascolo A."/>
            <person name="Ruiz-Duenas F.J."/>
            <person name="Uzan E."/>
            <person name="Piumi F."/>
            <person name="Kues U."/>
            <person name="Ram A.F.J."/>
            <person name="Murat C."/>
            <person name="Haon M."/>
            <person name="Benoit I."/>
            <person name="Arfi Y."/>
            <person name="Chevret D."/>
            <person name="Drula E."/>
            <person name="Kwon M.J."/>
            <person name="Gouret P."/>
            <person name="Lesage-Meessen L."/>
            <person name="Lombard V."/>
            <person name="Mariette J."/>
            <person name="Noirot C."/>
            <person name="Park J."/>
            <person name="Patyshakuliyeva A."/>
            <person name="Wieneger R.A.B."/>
            <person name="Wosten H.A.B."/>
            <person name="Martin F."/>
            <person name="Coutinho P.M."/>
            <person name="de Vries R."/>
            <person name="Martinez A.T."/>
            <person name="Klopp C."/>
            <person name="Pontarotti P."/>
            <person name="Henrissat B."/>
            <person name="Record E."/>
        </authorList>
    </citation>
    <scope>NUCLEOTIDE SEQUENCE [LARGE SCALE GENOMIC DNA]</scope>
    <source>
        <strain evidence="2">BRFM137</strain>
    </source>
</reference>
<feature type="compositionally biased region" description="Low complexity" evidence="1">
    <location>
        <begin position="57"/>
        <end position="72"/>
    </location>
</feature>
<feature type="compositionally biased region" description="Basic and acidic residues" evidence="1">
    <location>
        <begin position="571"/>
        <end position="580"/>
    </location>
</feature>
<keyword evidence="3" id="KW-1185">Reference proteome</keyword>
<comment type="caution">
    <text evidence="2">The sequence shown here is derived from an EMBL/GenBank/DDBJ whole genome shotgun (WGS) entry which is preliminary data.</text>
</comment>
<feature type="region of interest" description="Disordered" evidence="1">
    <location>
        <begin position="1031"/>
        <end position="1060"/>
    </location>
</feature>
<evidence type="ECO:0000313" key="3">
    <source>
        <dbReference type="Proteomes" id="UP000029665"/>
    </source>
</evidence>
<dbReference type="InterPro" id="IPR046521">
    <property type="entry name" value="DUF6698"/>
</dbReference>
<proteinExistence type="predicted"/>
<dbReference type="OMA" id="RTHSERD"/>
<feature type="region of interest" description="Disordered" evidence="1">
    <location>
        <begin position="975"/>
        <end position="1012"/>
    </location>
</feature>
<evidence type="ECO:0000256" key="1">
    <source>
        <dbReference type="SAM" id="MobiDB-lite"/>
    </source>
</evidence>